<dbReference type="PANTHER" id="PTHR30136:SF24">
    <property type="entry name" value="HTH-TYPE TRANSCRIPTIONAL REPRESSOR ALLR"/>
    <property type="match status" value="1"/>
</dbReference>
<dbReference type="SMART" id="SM00346">
    <property type="entry name" value="HTH_ICLR"/>
    <property type="match status" value="1"/>
</dbReference>
<evidence type="ECO:0000313" key="9">
    <source>
        <dbReference type="Proteomes" id="UP000008229"/>
    </source>
</evidence>
<reference evidence="9" key="2">
    <citation type="submission" date="2010-01" db="EMBL/GenBank/DDBJ databases">
        <title>The complete genome of Conexibacter woesei DSM 14684.</title>
        <authorList>
            <consortium name="US DOE Joint Genome Institute (JGI-PGF)"/>
            <person name="Lucas S."/>
            <person name="Copeland A."/>
            <person name="Lapidus A."/>
            <person name="Glavina del Rio T."/>
            <person name="Dalin E."/>
            <person name="Tice H."/>
            <person name="Bruce D."/>
            <person name="Goodwin L."/>
            <person name="Pitluck S."/>
            <person name="Kyrpides N."/>
            <person name="Mavromatis K."/>
            <person name="Ivanova N."/>
            <person name="Mikhailova N."/>
            <person name="Chertkov O."/>
            <person name="Brettin T."/>
            <person name="Detter J.C."/>
            <person name="Han C."/>
            <person name="Larimer F."/>
            <person name="Land M."/>
            <person name="Hauser L."/>
            <person name="Markowitz V."/>
            <person name="Cheng J.-F."/>
            <person name="Hugenholtz P."/>
            <person name="Woyke T."/>
            <person name="Wu D."/>
            <person name="Pukall R."/>
            <person name="Steenblock K."/>
            <person name="Schneider S."/>
            <person name="Klenk H.-P."/>
            <person name="Eisen J.A."/>
        </authorList>
    </citation>
    <scope>NUCLEOTIDE SEQUENCE [LARGE SCALE GENOMIC DNA]</scope>
    <source>
        <strain evidence="9">DSM 14684 / CIP 108061 / JCM 11494 / NBRC 100937 / ID131577</strain>
    </source>
</reference>
<keyword evidence="1" id="KW-0805">Transcription regulation</keyword>
<evidence type="ECO:0000259" key="6">
    <source>
        <dbReference type="PROSITE" id="PS51077"/>
    </source>
</evidence>
<dbReference type="FunFam" id="1.10.10.10:FF:000056">
    <property type="entry name" value="IclR family transcriptional regulator"/>
    <property type="match status" value="1"/>
</dbReference>
<keyword evidence="9" id="KW-1185">Reference proteome</keyword>
<dbReference type="InterPro" id="IPR014757">
    <property type="entry name" value="Tscrpt_reg_IclR_C"/>
</dbReference>
<dbReference type="RefSeq" id="WP_012934258.1">
    <property type="nucleotide sequence ID" value="NC_013739.1"/>
</dbReference>
<dbReference type="GO" id="GO:0003700">
    <property type="term" value="F:DNA-binding transcription factor activity"/>
    <property type="evidence" value="ECO:0007669"/>
    <property type="project" value="TreeGrafter"/>
</dbReference>
<dbReference type="SUPFAM" id="SSF46785">
    <property type="entry name" value="Winged helix' DNA-binding domain"/>
    <property type="match status" value="1"/>
</dbReference>
<evidence type="ECO:0000256" key="4">
    <source>
        <dbReference type="ARBA" id="ARBA00058938"/>
    </source>
</evidence>
<dbReference type="EMBL" id="CP001854">
    <property type="protein sequence ID" value="ADB51207.1"/>
    <property type="molecule type" value="Genomic_DNA"/>
</dbReference>
<dbReference type="SUPFAM" id="SSF55781">
    <property type="entry name" value="GAF domain-like"/>
    <property type="match status" value="1"/>
</dbReference>
<dbReference type="InterPro" id="IPR050707">
    <property type="entry name" value="HTH_MetabolicPath_Reg"/>
</dbReference>
<gene>
    <name evidence="8" type="ordered locus">Cwoe_2788</name>
</gene>
<sequence>MTRFSTATQLRELPATSGGVRSVTRALSLLRVMATSERSEWSLFELCQATNLPKATAHRLLSTMLDDGFVEHAVTPGYYRLGLEAAIVGHASLERRKPELPVHRVLLGLSTRLRETAGIGVLSGTNAIAIARTHPSSPGRVDFARGAVFPAHMSCGGKVLLAALPHEEVVALYGGRRRLERYTSNTIGTVSELMRELEAVREQGYAIDDEEYVAGVRCLGVPIPSSLGPSRYNVGISAPAVRASLQQLRIASRILETAARELSVWFDAGMRPDLTA</sequence>
<dbReference type="Gene3D" id="1.10.10.10">
    <property type="entry name" value="Winged helix-like DNA-binding domain superfamily/Winged helix DNA-binding domain"/>
    <property type="match status" value="1"/>
</dbReference>
<dbReference type="Gene3D" id="3.30.450.40">
    <property type="match status" value="1"/>
</dbReference>
<evidence type="ECO:0000256" key="5">
    <source>
        <dbReference type="ARBA" id="ARBA00070406"/>
    </source>
</evidence>
<feature type="domain" description="HTH iclR-type" evidence="6">
    <location>
        <begin position="20"/>
        <end position="83"/>
    </location>
</feature>
<accession>D3FAP4</accession>
<evidence type="ECO:0000256" key="3">
    <source>
        <dbReference type="ARBA" id="ARBA00023163"/>
    </source>
</evidence>
<dbReference type="AlphaFoldDB" id="D3FAP4"/>
<dbReference type="GO" id="GO:0003677">
    <property type="term" value="F:DNA binding"/>
    <property type="evidence" value="ECO:0007669"/>
    <property type="project" value="UniProtKB-KW"/>
</dbReference>
<dbReference type="PROSITE" id="PS51078">
    <property type="entry name" value="ICLR_ED"/>
    <property type="match status" value="1"/>
</dbReference>
<dbReference type="GO" id="GO:0045892">
    <property type="term" value="P:negative regulation of DNA-templated transcription"/>
    <property type="evidence" value="ECO:0007669"/>
    <property type="project" value="TreeGrafter"/>
</dbReference>
<protein>
    <recommendedName>
        <fullName evidence="5">Glycerol operon regulatory protein</fullName>
    </recommendedName>
</protein>
<dbReference type="InterPro" id="IPR005471">
    <property type="entry name" value="Tscrpt_reg_IclR_N"/>
</dbReference>
<dbReference type="STRING" id="469383.Cwoe_2788"/>
<organism evidence="8 9">
    <name type="scientific">Conexibacter woesei (strain DSM 14684 / CCUG 47730 / CIP 108061 / JCM 11494 / NBRC 100937 / ID131577)</name>
    <dbReference type="NCBI Taxonomy" id="469383"/>
    <lineage>
        <taxon>Bacteria</taxon>
        <taxon>Bacillati</taxon>
        <taxon>Actinomycetota</taxon>
        <taxon>Thermoleophilia</taxon>
        <taxon>Solirubrobacterales</taxon>
        <taxon>Conexibacteraceae</taxon>
        <taxon>Conexibacter</taxon>
    </lineage>
</organism>
<keyword evidence="3" id="KW-0804">Transcription</keyword>
<dbReference type="InterPro" id="IPR029016">
    <property type="entry name" value="GAF-like_dom_sf"/>
</dbReference>
<dbReference type="KEGG" id="cwo:Cwoe_2788"/>
<proteinExistence type="predicted"/>
<name>D3FAP4_CONWI</name>
<dbReference type="HOGENOM" id="CLU_062618_6_2_11"/>
<keyword evidence="2" id="KW-0238">DNA-binding</keyword>
<dbReference type="eggNOG" id="COG1414">
    <property type="taxonomic scope" value="Bacteria"/>
</dbReference>
<dbReference type="PANTHER" id="PTHR30136">
    <property type="entry name" value="HELIX-TURN-HELIX TRANSCRIPTIONAL REGULATOR, ICLR FAMILY"/>
    <property type="match status" value="1"/>
</dbReference>
<evidence type="ECO:0000259" key="7">
    <source>
        <dbReference type="PROSITE" id="PS51078"/>
    </source>
</evidence>
<dbReference type="Pfam" id="PF01614">
    <property type="entry name" value="IclR_C"/>
    <property type="match status" value="1"/>
</dbReference>
<dbReference type="Proteomes" id="UP000008229">
    <property type="component" value="Chromosome"/>
</dbReference>
<dbReference type="Pfam" id="PF09339">
    <property type="entry name" value="HTH_IclR"/>
    <property type="match status" value="1"/>
</dbReference>
<comment type="function">
    <text evidence="4">May be an activator protein for the gylABX operon.</text>
</comment>
<dbReference type="InterPro" id="IPR036390">
    <property type="entry name" value="WH_DNA-bd_sf"/>
</dbReference>
<feature type="domain" description="IclR-ED" evidence="7">
    <location>
        <begin position="84"/>
        <end position="268"/>
    </location>
</feature>
<reference evidence="8 9" key="1">
    <citation type="journal article" date="2010" name="Stand. Genomic Sci.">
        <title>Complete genome sequence of Conexibacter woesei type strain (ID131577).</title>
        <authorList>
            <person name="Pukall R."/>
            <person name="Lapidus A."/>
            <person name="Glavina Del Rio T."/>
            <person name="Copeland A."/>
            <person name="Tice H."/>
            <person name="Cheng J.-F."/>
            <person name="Lucas S."/>
            <person name="Chen F."/>
            <person name="Nolan M."/>
            <person name="Bruce D."/>
            <person name="Goodwin L."/>
            <person name="Pitluck S."/>
            <person name="Mavromatis K."/>
            <person name="Ivanova N."/>
            <person name="Ovchinnikova G."/>
            <person name="Pati A."/>
            <person name="Chen A."/>
            <person name="Palaniappan K."/>
            <person name="Land M."/>
            <person name="Hauser L."/>
            <person name="Chang Y.-J."/>
            <person name="Jeffries C.D."/>
            <person name="Chain P."/>
            <person name="Meincke L."/>
            <person name="Sims D."/>
            <person name="Brettin T."/>
            <person name="Detter J.C."/>
            <person name="Rohde M."/>
            <person name="Goeker M."/>
            <person name="Bristow J."/>
            <person name="Eisen J.A."/>
            <person name="Markowitz V."/>
            <person name="Kyrpides N.C."/>
            <person name="Klenk H.-P."/>
            <person name="Hugenholtz P."/>
        </authorList>
    </citation>
    <scope>NUCLEOTIDE SEQUENCE [LARGE SCALE GENOMIC DNA]</scope>
    <source>
        <strain evidence="9">DSM 14684 / CIP 108061 / JCM 11494 / NBRC 100937 / ID131577</strain>
    </source>
</reference>
<dbReference type="InterPro" id="IPR036388">
    <property type="entry name" value="WH-like_DNA-bd_sf"/>
</dbReference>
<evidence type="ECO:0000256" key="2">
    <source>
        <dbReference type="ARBA" id="ARBA00023125"/>
    </source>
</evidence>
<dbReference type="PROSITE" id="PS51077">
    <property type="entry name" value="HTH_ICLR"/>
    <property type="match status" value="1"/>
</dbReference>
<evidence type="ECO:0000256" key="1">
    <source>
        <dbReference type="ARBA" id="ARBA00023015"/>
    </source>
</evidence>
<evidence type="ECO:0000313" key="8">
    <source>
        <dbReference type="EMBL" id="ADB51207.1"/>
    </source>
</evidence>